<sequence>MSRALQRPQVCNSEPSQSFNKALCYRTGTTGEINMASRRFKKYQSVEEILHESNSEDEETSNLNRTFDSIAESSLIDGEDPLDESVDEDEGREAPAAKRSRLTPPIEDSEDRDWEPPAILINTNKNAERQKKSGKTYDWRPLDLSEMFAFLAMVLFTGLMPLKKMTDYWSKKRLRLSPPGLLLSRSPMQEGTTVRFIQEQCCEAICVFANVRGRL</sequence>
<accession>A0AAD7WDU6</accession>
<evidence type="ECO:0000313" key="3">
    <source>
        <dbReference type="EMBL" id="KAJ8393491.1"/>
    </source>
</evidence>
<feature type="region of interest" description="Disordered" evidence="1">
    <location>
        <begin position="73"/>
        <end position="117"/>
    </location>
</feature>
<proteinExistence type="predicted"/>
<protein>
    <recommendedName>
        <fullName evidence="2">PiggyBac transposable element-derived protein domain-containing protein</fullName>
    </recommendedName>
</protein>
<comment type="caution">
    <text evidence="3">The sequence shown here is derived from an EMBL/GenBank/DDBJ whole genome shotgun (WGS) entry which is preliminary data.</text>
</comment>
<dbReference type="Pfam" id="PF13843">
    <property type="entry name" value="DDE_Tnp_1_7"/>
    <property type="match status" value="1"/>
</dbReference>
<dbReference type="InterPro" id="IPR029526">
    <property type="entry name" value="PGBD"/>
</dbReference>
<dbReference type="AlphaFoldDB" id="A0AAD7WDU6"/>
<evidence type="ECO:0000313" key="4">
    <source>
        <dbReference type="Proteomes" id="UP001221898"/>
    </source>
</evidence>
<reference evidence="3" key="1">
    <citation type="journal article" date="2023" name="Science">
        <title>Genome structures resolve the early diversification of teleost fishes.</title>
        <authorList>
            <person name="Parey E."/>
            <person name="Louis A."/>
            <person name="Montfort J."/>
            <person name="Bouchez O."/>
            <person name="Roques C."/>
            <person name="Iampietro C."/>
            <person name="Lluch J."/>
            <person name="Castinel A."/>
            <person name="Donnadieu C."/>
            <person name="Desvignes T."/>
            <person name="Floi Bucao C."/>
            <person name="Jouanno E."/>
            <person name="Wen M."/>
            <person name="Mejri S."/>
            <person name="Dirks R."/>
            <person name="Jansen H."/>
            <person name="Henkel C."/>
            <person name="Chen W.J."/>
            <person name="Zahm M."/>
            <person name="Cabau C."/>
            <person name="Klopp C."/>
            <person name="Thompson A.W."/>
            <person name="Robinson-Rechavi M."/>
            <person name="Braasch I."/>
            <person name="Lecointre G."/>
            <person name="Bobe J."/>
            <person name="Postlethwait J.H."/>
            <person name="Berthelot C."/>
            <person name="Roest Crollius H."/>
            <person name="Guiguen Y."/>
        </authorList>
    </citation>
    <scope>NUCLEOTIDE SEQUENCE</scope>
    <source>
        <strain evidence="3">NC1722</strain>
    </source>
</reference>
<feature type="domain" description="PiggyBac transposable element-derived protein" evidence="2">
    <location>
        <begin position="120"/>
        <end position="182"/>
    </location>
</feature>
<feature type="compositionally biased region" description="Acidic residues" evidence="1">
    <location>
        <begin position="77"/>
        <end position="91"/>
    </location>
</feature>
<name>A0AAD7WDU6_9TELE</name>
<gene>
    <name evidence="3" type="ORF">AAFF_G00059640</name>
</gene>
<evidence type="ECO:0000259" key="2">
    <source>
        <dbReference type="Pfam" id="PF13843"/>
    </source>
</evidence>
<dbReference type="EMBL" id="JAINUG010000136">
    <property type="protein sequence ID" value="KAJ8393491.1"/>
    <property type="molecule type" value="Genomic_DNA"/>
</dbReference>
<dbReference type="Proteomes" id="UP001221898">
    <property type="component" value="Unassembled WGS sequence"/>
</dbReference>
<evidence type="ECO:0000256" key="1">
    <source>
        <dbReference type="SAM" id="MobiDB-lite"/>
    </source>
</evidence>
<organism evidence="3 4">
    <name type="scientific">Aldrovandia affinis</name>
    <dbReference type="NCBI Taxonomy" id="143900"/>
    <lineage>
        <taxon>Eukaryota</taxon>
        <taxon>Metazoa</taxon>
        <taxon>Chordata</taxon>
        <taxon>Craniata</taxon>
        <taxon>Vertebrata</taxon>
        <taxon>Euteleostomi</taxon>
        <taxon>Actinopterygii</taxon>
        <taxon>Neopterygii</taxon>
        <taxon>Teleostei</taxon>
        <taxon>Notacanthiformes</taxon>
        <taxon>Halosauridae</taxon>
        <taxon>Aldrovandia</taxon>
    </lineage>
</organism>
<keyword evidence="4" id="KW-1185">Reference proteome</keyword>